<comment type="similarity">
    <text evidence="2">Belongs to the GCF family.</text>
</comment>
<sequence>MGDVHSDFVELDNVLQIFDKWRQDFTQSYTQTFVSSSLYKLLDPIIRINLISWNPLKDQDSIENLDWFIKLVKYCTSLKDSNGIYLDFAVIPNIFDSVIAQKLTTFIKVWDCFSAQESVCLCNHFKFIYIDNPLVNVSSNINKFLKELYNRMIEFCDFIFMPIFPARLIENEGSGALDFLIHQIQTSVQFLENCILWVGILDMKKLKNLVIVNIINRFIVLGLTQITNIFISINIFETVPLEWFKDPSDEDARILPNFMRAMQNILVNLQQTNQDDHEGIEKIRLVII</sequence>
<keyword evidence="6" id="KW-1185">Reference proteome</keyword>
<evidence type="ECO:0000313" key="5">
    <source>
        <dbReference type="EMBL" id="KII71056.1"/>
    </source>
</evidence>
<dbReference type="GO" id="GO:0003677">
    <property type="term" value="F:DNA binding"/>
    <property type="evidence" value="ECO:0007669"/>
    <property type="project" value="InterPro"/>
</dbReference>
<evidence type="ECO:0000259" key="4">
    <source>
        <dbReference type="Pfam" id="PF07842"/>
    </source>
</evidence>
<name>A0A0C2MUQ1_THEKT</name>
<dbReference type="PANTHER" id="PTHR12214:SF0">
    <property type="entry name" value="LD29489P"/>
    <property type="match status" value="1"/>
</dbReference>
<dbReference type="PANTHER" id="PTHR12214">
    <property type="entry name" value="GC-RICH SEQUENCE DNA-BINDING FACTOR"/>
    <property type="match status" value="1"/>
</dbReference>
<dbReference type="Proteomes" id="UP000031668">
    <property type="component" value="Unassembled WGS sequence"/>
</dbReference>
<keyword evidence="3" id="KW-0539">Nucleus</keyword>
<dbReference type="AlphaFoldDB" id="A0A0C2MUQ1"/>
<reference evidence="5 6" key="1">
    <citation type="journal article" date="2014" name="Genome Biol. Evol.">
        <title>The genome of the myxosporean Thelohanellus kitauei shows adaptations to nutrient acquisition within its fish host.</title>
        <authorList>
            <person name="Yang Y."/>
            <person name="Xiong J."/>
            <person name="Zhou Z."/>
            <person name="Huo F."/>
            <person name="Miao W."/>
            <person name="Ran C."/>
            <person name="Liu Y."/>
            <person name="Zhang J."/>
            <person name="Feng J."/>
            <person name="Wang M."/>
            <person name="Wang M."/>
            <person name="Wang L."/>
            <person name="Yao B."/>
        </authorList>
    </citation>
    <scope>NUCLEOTIDE SEQUENCE [LARGE SCALE GENOMIC DNA]</scope>
    <source>
        <strain evidence="5">Wuqing</strain>
    </source>
</reference>
<evidence type="ECO:0000313" key="6">
    <source>
        <dbReference type="Proteomes" id="UP000031668"/>
    </source>
</evidence>
<comment type="caution">
    <text evidence="5">The sequence shown here is derived from an EMBL/GenBank/DDBJ whole genome shotgun (WGS) entry which is preliminary data.</text>
</comment>
<dbReference type="OMA" id="PWFKAIE"/>
<dbReference type="InterPro" id="IPR022783">
    <property type="entry name" value="GCFC_dom"/>
</dbReference>
<dbReference type="OrthoDB" id="6021404at2759"/>
<dbReference type="GO" id="GO:0005634">
    <property type="term" value="C:nucleus"/>
    <property type="evidence" value="ECO:0007669"/>
    <property type="project" value="UniProtKB-SubCell"/>
</dbReference>
<accession>A0A0C2MUQ1</accession>
<dbReference type="EMBL" id="JWZT01001867">
    <property type="protein sequence ID" value="KII71056.1"/>
    <property type="molecule type" value="Genomic_DNA"/>
</dbReference>
<feature type="domain" description="GCF C-terminal" evidence="4">
    <location>
        <begin position="11"/>
        <end position="66"/>
    </location>
</feature>
<dbReference type="Pfam" id="PF07842">
    <property type="entry name" value="GCFC"/>
    <property type="match status" value="1"/>
</dbReference>
<evidence type="ECO:0000256" key="2">
    <source>
        <dbReference type="ARBA" id="ARBA00010801"/>
    </source>
</evidence>
<proteinExistence type="inferred from homology"/>
<gene>
    <name evidence="5" type="ORF">RF11_14682</name>
</gene>
<comment type="subcellular location">
    <subcellularLocation>
        <location evidence="1">Nucleus</location>
    </subcellularLocation>
</comment>
<evidence type="ECO:0000256" key="1">
    <source>
        <dbReference type="ARBA" id="ARBA00004123"/>
    </source>
</evidence>
<dbReference type="InterPro" id="IPR012890">
    <property type="entry name" value="GCFC2-like"/>
</dbReference>
<dbReference type="GO" id="GO:0000398">
    <property type="term" value="P:mRNA splicing, via spliceosome"/>
    <property type="evidence" value="ECO:0007669"/>
    <property type="project" value="InterPro"/>
</dbReference>
<protein>
    <submittedName>
        <fullName evidence="5">PAX3-and PAX7-binding protein 1</fullName>
    </submittedName>
</protein>
<organism evidence="5 6">
    <name type="scientific">Thelohanellus kitauei</name>
    <name type="common">Myxosporean</name>
    <dbReference type="NCBI Taxonomy" id="669202"/>
    <lineage>
        <taxon>Eukaryota</taxon>
        <taxon>Metazoa</taxon>
        <taxon>Cnidaria</taxon>
        <taxon>Myxozoa</taxon>
        <taxon>Myxosporea</taxon>
        <taxon>Bivalvulida</taxon>
        <taxon>Platysporina</taxon>
        <taxon>Myxobolidae</taxon>
        <taxon>Thelohanellus</taxon>
    </lineage>
</organism>
<evidence type="ECO:0000256" key="3">
    <source>
        <dbReference type="ARBA" id="ARBA00023242"/>
    </source>
</evidence>